<evidence type="ECO:0000259" key="6">
    <source>
        <dbReference type="SMART" id="SM00041"/>
    </source>
</evidence>
<dbReference type="GO" id="GO:0005615">
    <property type="term" value="C:extracellular space"/>
    <property type="evidence" value="ECO:0007669"/>
    <property type="project" value="TreeGrafter"/>
</dbReference>
<evidence type="ECO:0000256" key="3">
    <source>
        <dbReference type="ARBA" id="ARBA00022729"/>
    </source>
</evidence>
<dbReference type="PANTHER" id="PTHR15283">
    <property type="entry name" value="GREMLIN 1"/>
    <property type="match status" value="1"/>
</dbReference>
<dbReference type="InterPro" id="IPR004133">
    <property type="entry name" value="DAN_dom"/>
</dbReference>
<proteinExistence type="predicted"/>
<evidence type="ECO:0000256" key="4">
    <source>
        <dbReference type="ARBA" id="ARBA00023157"/>
    </source>
</evidence>
<organism evidence="7 8">
    <name type="scientific">Acanthosepion pharaonis</name>
    <name type="common">Pharaoh cuttlefish</name>
    <name type="synonym">Sepia pharaonis</name>
    <dbReference type="NCBI Taxonomy" id="158019"/>
    <lineage>
        <taxon>Eukaryota</taxon>
        <taxon>Metazoa</taxon>
        <taxon>Spiralia</taxon>
        <taxon>Lophotrochozoa</taxon>
        <taxon>Mollusca</taxon>
        <taxon>Cephalopoda</taxon>
        <taxon>Coleoidea</taxon>
        <taxon>Decapodiformes</taxon>
        <taxon>Sepiida</taxon>
        <taxon>Sepiina</taxon>
        <taxon>Sepiidae</taxon>
        <taxon>Acanthosepion</taxon>
    </lineage>
</organism>
<dbReference type="PANTHER" id="PTHR15283:SF4">
    <property type="entry name" value="BURSICON"/>
    <property type="match status" value="1"/>
</dbReference>
<reference evidence="7" key="1">
    <citation type="submission" date="2021-01" db="EMBL/GenBank/DDBJ databases">
        <authorList>
            <person name="Li R."/>
            <person name="Bekaert M."/>
        </authorList>
    </citation>
    <scope>NUCLEOTIDE SEQUENCE</scope>
    <source>
        <strain evidence="7">Farmed</strain>
    </source>
</reference>
<name>A0A812C367_ACAPH</name>
<dbReference type="SMART" id="SM00041">
    <property type="entry name" value="CT"/>
    <property type="match status" value="1"/>
</dbReference>
<keyword evidence="4" id="KW-1015">Disulfide bond</keyword>
<feature type="domain" description="CTCK" evidence="6">
    <location>
        <begin position="105"/>
        <end position="195"/>
    </location>
</feature>
<keyword evidence="2" id="KW-0964">Secreted</keyword>
<dbReference type="GO" id="GO:0038098">
    <property type="term" value="P:sequestering of BMP from receptor via BMP binding"/>
    <property type="evidence" value="ECO:0007669"/>
    <property type="project" value="TreeGrafter"/>
</dbReference>
<dbReference type="Proteomes" id="UP000597762">
    <property type="component" value="Unassembled WGS sequence"/>
</dbReference>
<feature type="chain" id="PRO_5032308834" evidence="5">
    <location>
        <begin position="22"/>
        <end position="199"/>
    </location>
</feature>
<dbReference type="InterPro" id="IPR006207">
    <property type="entry name" value="Cys_knot_C"/>
</dbReference>
<dbReference type="GO" id="GO:0048018">
    <property type="term" value="F:receptor ligand activity"/>
    <property type="evidence" value="ECO:0007669"/>
    <property type="project" value="TreeGrafter"/>
</dbReference>
<evidence type="ECO:0000256" key="1">
    <source>
        <dbReference type="ARBA" id="ARBA00004613"/>
    </source>
</evidence>
<evidence type="ECO:0000313" key="8">
    <source>
        <dbReference type="Proteomes" id="UP000597762"/>
    </source>
</evidence>
<sequence>MFRRIVFPGAIIAIFFTYLSAQPTISPVPPDELLRPESVAFTVPVNSTPPPTWMPTPGFRSLRSGLVRNGHVKLRRDRERFPLRGTKSAVIFTRKSYLRKEMCKAQSIKQVVKEKGCSRQIVINRFCYGQCNSFYIPRTDKQNIMEPAFKSCSFCSPHRYTWLRVTLRCHNSKSQRFKRIKVKVIKRCKCMAIEANLLS</sequence>
<evidence type="ECO:0000256" key="2">
    <source>
        <dbReference type="ARBA" id="ARBA00022525"/>
    </source>
</evidence>
<dbReference type="AlphaFoldDB" id="A0A812C367"/>
<dbReference type="OrthoDB" id="10061784at2759"/>
<dbReference type="EMBL" id="CAHIKZ030001149">
    <property type="protein sequence ID" value="CAE1254612.1"/>
    <property type="molecule type" value="Genomic_DNA"/>
</dbReference>
<gene>
    <name evidence="7" type="ORF">SPHA_29066</name>
</gene>
<feature type="signal peptide" evidence="5">
    <location>
        <begin position="1"/>
        <end position="21"/>
    </location>
</feature>
<comment type="subcellular location">
    <subcellularLocation>
        <location evidence="1">Secreted</location>
    </subcellularLocation>
</comment>
<dbReference type="GO" id="GO:0036122">
    <property type="term" value="F:BMP binding"/>
    <property type="evidence" value="ECO:0007669"/>
    <property type="project" value="TreeGrafter"/>
</dbReference>
<dbReference type="GO" id="GO:0009887">
    <property type="term" value="P:animal organ morphogenesis"/>
    <property type="evidence" value="ECO:0007669"/>
    <property type="project" value="TreeGrafter"/>
</dbReference>
<keyword evidence="3 5" id="KW-0732">Signal</keyword>
<comment type="caution">
    <text evidence="7">The sequence shown here is derived from an EMBL/GenBank/DDBJ whole genome shotgun (WGS) entry which is preliminary data.</text>
</comment>
<protein>
    <submittedName>
        <fullName evidence="7">GREM</fullName>
    </submittedName>
</protein>
<accession>A0A812C367</accession>
<evidence type="ECO:0000256" key="5">
    <source>
        <dbReference type="SAM" id="SignalP"/>
    </source>
</evidence>
<dbReference type="Gene3D" id="2.10.90.10">
    <property type="entry name" value="Cystine-knot cytokines"/>
    <property type="match status" value="1"/>
</dbReference>
<evidence type="ECO:0000313" key="7">
    <source>
        <dbReference type="EMBL" id="CAE1254612.1"/>
    </source>
</evidence>
<keyword evidence="8" id="KW-1185">Reference proteome</keyword>
<dbReference type="InterPro" id="IPR029034">
    <property type="entry name" value="Cystine-knot_cytokine"/>
</dbReference>
<dbReference type="Pfam" id="PF03045">
    <property type="entry name" value="DAN"/>
    <property type="match status" value="1"/>
</dbReference>